<proteinExistence type="predicted"/>
<gene>
    <name evidence="1" type="ORF">BD821_10825</name>
</gene>
<accession>A0A2S6FXI3</accession>
<organism evidence="1 2">
    <name type="scientific">Clostridium algidicarnis DSM 15099</name>
    <dbReference type="NCBI Taxonomy" id="1121295"/>
    <lineage>
        <taxon>Bacteria</taxon>
        <taxon>Bacillati</taxon>
        <taxon>Bacillota</taxon>
        <taxon>Clostridia</taxon>
        <taxon>Eubacteriales</taxon>
        <taxon>Clostridiaceae</taxon>
        <taxon>Clostridium</taxon>
    </lineage>
</organism>
<comment type="caution">
    <text evidence="1">The sequence shown here is derived from an EMBL/GenBank/DDBJ whole genome shotgun (WGS) entry which is preliminary data.</text>
</comment>
<dbReference type="InterPro" id="IPR005358">
    <property type="entry name" value="Puta_zinc/iron-chelating_dom"/>
</dbReference>
<dbReference type="STRING" id="37659.GCA_000703125_00464"/>
<dbReference type="Proteomes" id="UP000239863">
    <property type="component" value="Unassembled WGS sequence"/>
</dbReference>
<dbReference type="AlphaFoldDB" id="A0A2S6FXI3"/>
<evidence type="ECO:0000313" key="1">
    <source>
        <dbReference type="EMBL" id="PPK48264.1"/>
    </source>
</evidence>
<sequence length="283" mass="32864">MGSILMKEKKVKIKDQNLCLCNSGKAYEDCCKLKKQEYYTLGKNYEDKDIIFNHTFNMEVYDEITDYAMYNIFDLEGQSVLTISKSIEILNNIYEKVNKGMSQFVDFAPCKKGCSSCCSLYIDLTAIEAENIRRYVVDNKSHDEINIYKTKLKEIKEQVETTSRPYELSKEDLDNLHYEYALKDIPCMFLNKDGSCSVYKARPLSCRKFIVFSPRDKCEDNVSKVISPNLAPTNIGRLSIDHLSMITGRYKSLIYINEGDKSPIKRPLIQWIKEDFDDINRQP</sequence>
<evidence type="ECO:0000313" key="2">
    <source>
        <dbReference type="Proteomes" id="UP000239863"/>
    </source>
</evidence>
<reference evidence="1 2" key="1">
    <citation type="submission" date="2018-02" db="EMBL/GenBank/DDBJ databases">
        <title>Genomic Encyclopedia of Archaeal and Bacterial Type Strains, Phase II (KMG-II): from individual species to whole genera.</title>
        <authorList>
            <person name="Goeker M."/>
        </authorList>
    </citation>
    <scope>NUCLEOTIDE SEQUENCE [LARGE SCALE GENOMIC DNA]</scope>
    <source>
        <strain evidence="1 2">DSM 15099</strain>
    </source>
</reference>
<dbReference type="OrthoDB" id="9810361at2"/>
<protein>
    <submittedName>
        <fullName evidence="1">Uncharacterized protein</fullName>
    </submittedName>
</protein>
<dbReference type="EMBL" id="PTIS01000008">
    <property type="protein sequence ID" value="PPK48264.1"/>
    <property type="molecule type" value="Genomic_DNA"/>
</dbReference>
<dbReference type="Pfam" id="PF03692">
    <property type="entry name" value="CxxCxxCC"/>
    <property type="match status" value="1"/>
</dbReference>
<name>A0A2S6FXI3_9CLOT</name>